<dbReference type="InterPro" id="IPR035971">
    <property type="entry name" value="CBD_sf"/>
</dbReference>
<feature type="domain" description="CBM1" evidence="4">
    <location>
        <begin position="21"/>
        <end position="57"/>
    </location>
</feature>
<dbReference type="InterPro" id="IPR000254">
    <property type="entry name" value="CBD"/>
</dbReference>
<accession>A0A8H5HVU9</accession>
<protein>
    <recommendedName>
        <fullName evidence="4">CBM1 domain-containing protein</fullName>
    </recommendedName>
</protein>
<dbReference type="EMBL" id="JAACJN010000014">
    <property type="protein sequence ID" value="KAF5390526.1"/>
    <property type="molecule type" value="Genomic_DNA"/>
</dbReference>
<evidence type="ECO:0000256" key="2">
    <source>
        <dbReference type="SAM" id="MobiDB-lite"/>
    </source>
</evidence>
<evidence type="ECO:0000259" key="4">
    <source>
        <dbReference type="PROSITE" id="PS51164"/>
    </source>
</evidence>
<evidence type="ECO:0000256" key="3">
    <source>
        <dbReference type="SAM" id="SignalP"/>
    </source>
</evidence>
<dbReference type="Pfam" id="PF00734">
    <property type="entry name" value="CBM_1"/>
    <property type="match status" value="1"/>
</dbReference>
<dbReference type="Proteomes" id="UP000518752">
    <property type="component" value="Unassembled WGS sequence"/>
</dbReference>
<feature type="region of interest" description="Disordered" evidence="2">
    <location>
        <begin position="65"/>
        <end position="86"/>
    </location>
</feature>
<name>A0A8H5HVU9_9AGAR</name>
<evidence type="ECO:0000256" key="1">
    <source>
        <dbReference type="ARBA" id="ARBA00022729"/>
    </source>
</evidence>
<dbReference type="AlphaFoldDB" id="A0A8H5HVU9"/>
<dbReference type="GO" id="GO:0005975">
    <property type="term" value="P:carbohydrate metabolic process"/>
    <property type="evidence" value="ECO:0007669"/>
    <property type="project" value="InterPro"/>
</dbReference>
<proteinExistence type="predicted"/>
<reference evidence="5 6" key="1">
    <citation type="journal article" date="2020" name="ISME J.">
        <title>Uncovering the hidden diversity of litter-decomposition mechanisms in mushroom-forming fungi.</title>
        <authorList>
            <person name="Floudas D."/>
            <person name="Bentzer J."/>
            <person name="Ahren D."/>
            <person name="Johansson T."/>
            <person name="Persson P."/>
            <person name="Tunlid A."/>
        </authorList>
    </citation>
    <scope>NUCLEOTIDE SEQUENCE [LARGE SCALE GENOMIC DNA]</scope>
    <source>
        <strain evidence="5 6">CBS 406.79</strain>
    </source>
</reference>
<dbReference type="PROSITE" id="PS51164">
    <property type="entry name" value="CBM1_2"/>
    <property type="match status" value="1"/>
</dbReference>
<dbReference type="GO" id="GO:0005576">
    <property type="term" value="C:extracellular region"/>
    <property type="evidence" value="ECO:0007669"/>
    <property type="project" value="InterPro"/>
</dbReference>
<evidence type="ECO:0000313" key="6">
    <source>
        <dbReference type="Proteomes" id="UP000518752"/>
    </source>
</evidence>
<feature type="signal peptide" evidence="3">
    <location>
        <begin position="1"/>
        <end position="19"/>
    </location>
</feature>
<dbReference type="GO" id="GO:0030248">
    <property type="term" value="F:cellulose binding"/>
    <property type="evidence" value="ECO:0007669"/>
    <property type="project" value="InterPro"/>
</dbReference>
<dbReference type="OrthoDB" id="2119228at2759"/>
<keyword evidence="1 3" id="KW-0732">Signal</keyword>
<dbReference type="SUPFAM" id="SSF57180">
    <property type="entry name" value="Cellulose-binding domain"/>
    <property type="match status" value="1"/>
</dbReference>
<sequence>MGLLLVLYAAILVSVHVGAQSTSSQYGQCGGIGWTGATLCPSGWSCNVINPYFFQCLPGGATTTPNGGGGGGSSTPSSSAPTSTSTLLPGNSFIRSVEEPYFHDYLQSLNPGAATAAIMGSYTSAAQFQVTNGQLIQESSPPLYASVEPRANSTVVKLAVSWSKTPATNGTFLFSGDTIEWSNDAISRPQLNVRANQCLAQTF</sequence>
<organism evidence="5 6">
    <name type="scientific">Collybiopsis confluens</name>
    <dbReference type="NCBI Taxonomy" id="2823264"/>
    <lineage>
        <taxon>Eukaryota</taxon>
        <taxon>Fungi</taxon>
        <taxon>Dikarya</taxon>
        <taxon>Basidiomycota</taxon>
        <taxon>Agaricomycotina</taxon>
        <taxon>Agaricomycetes</taxon>
        <taxon>Agaricomycetidae</taxon>
        <taxon>Agaricales</taxon>
        <taxon>Marasmiineae</taxon>
        <taxon>Omphalotaceae</taxon>
        <taxon>Collybiopsis</taxon>
    </lineage>
</organism>
<comment type="caution">
    <text evidence="5">The sequence shown here is derived from an EMBL/GenBank/DDBJ whole genome shotgun (WGS) entry which is preliminary data.</text>
</comment>
<dbReference type="PROSITE" id="PS00562">
    <property type="entry name" value="CBM1_1"/>
    <property type="match status" value="1"/>
</dbReference>
<evidence type="ECO:0000313" key="5">
    <source>
        <dbReference type="EMBL" id="KAF5390526.1"/>
    </source>
</evidence>
<dbReference type="SMART" id="SM00236">
    <property type="entry name" value="fCBD"/>
    <property type="match status" value="1"/>
</dbReference>
<feature type="compositionally biased region" description="Low complexity" evidence="2">
    <location>
        <begin position="74"/>
        <end position="86"/>
    </location>
</feature>
<keyword evidence="6" id="KW-1185">Reference proteome</keyword>
<gene>
    <name evidence="5" type="ORF">D9757_002608</name>
</gene>
<feature type="chain" id="PRO_5034462658" description="CBM1 domain-containing protein" evidence="3">
    <location>
        <begin position="20"/>
        <end position="203"/>
    </location>
</feature>